<dbReference type="AlphaFoldDB" id="H5TY59"/>
<gene>
    <name evidence="1" type="ORF">GOSPT_045_00530</name>
</gene>
<dbReference type="Proteomes" id="UP000005845">
    <property type="component" value="Unassembled WGS sequence"/>
</dbReference>
<dbReference type="EMBL" id="BAFC01000045">
    <property type="protein sequence ID" value="GAB38417.1"/>
    <property type="molecule type" value="Genomic_DNA"/>
</dbReference>
<accession>H5TY59</accession>
<evidence type="ECO:0000313" key="2">
    <source>
        <dbReference type="Proteomes" id="UP000005845"/>
    </source>
</evidence>
<protein>
    <submittedName>
        <fullName evidence="1">Uncharacterized protein</fullName>
    </submittedName>
</protein>
<sequence length="66" mass="7091">MRDAVNGVSEGRRLARCHFSLVRRPACVTAIGGGVDEVESSELDIGADITPGSALSECRPQMWNVF</sequence>
<organism evidence="1 2">
    <name type="scientific">Gordonia sputi NBRC 100414</name>
    <dbReference type="NCBI Taxonomy" id="1089453"/>
    <lineage>
        <taxon>Bacteria</taxon>
        <taxon>Bacillati</taxon>
        <taxon>Actinomycetota</taxon>
        <taxon>Actinomycetes</taxon>
        <taxon>Mycobacteriales</taxon>
        <taxon>Gordoniaceae</taxon>
        <taxon>Gordonia</taxon>
    </lineage>
</organism>
<reference evidence="1 2" key="1">
    <citation type="submission" date="2012-02" db="EMBL/GenBank/DDBJ databases">
        <title>Whole genome shotgun sequence of Gordonia sputi NBRC 100414.</title>
        <authorList>
            <person name="Yoshida I."/>
            <person name="Hosoyama A."/>
            <person name="Tsuchikane K."/>
            <person name="Katsumata H."/>
            <person name="Yamazaki S."/>
            <person name="Fujita N."/>
        </authorList>
    </citation>
    <scope>NUCLEOTIDE SEQUENCE [LARGE SCALE GENOMIC DNA]</scope>
    <source>
        <strain evidence="1 2">NBRC 100414</strain>
    </source>
</reference>
<comment type="caution">
    <text evidence="1">The sequence shown here is derived from an EMBL/GenBank/DDBJ whole genome shotgun (WGS) entry which is preliminary data.</text>
</comment>
<proteinExistence type="predicted"/>
<name>H5TY59_9ACTN</name>
<evidence type="ECO:0000313" key="1">
    <source>
        <dbReference type="EMBL" id="GAB38417.1"/>
    </source>
</evidence>
<keyword evidence="2" id="KW-1185">Reference proteome</keyword>